<keyword evidence="4" id="KW-1185">Reference proteome</keyword>
<name>A0ABM1DT57_PRICU</name>
<accession>A0ABM1DT57</accession>
<dbReference type="Gene3D" id="1.25.40.720">
    <property type="entry name" value="Telomere length regulation protein 2, C-terminal domain"/>
    <property type="match status" value="1"/>
</dbReference>
<comment type="similarity">
    <text evidence="1">Belongs to the TEL2 family.</text>
</comment>
<proteinExistence type="inferred from homology"/>
<dbReference type="Gene3D" id="1.20.1070.10">
    <property type="entry name" value="Rhodopsin 7-helix transmembrane proteins"/>
    <property type="match status" value="1"/>
</dbReference>
<feature type="compositionally biased region" description="Basic and acidic residues" evidence="2">
    <location>
        <begin position="1"/>
        <end position="19"/>
    </location>
</feature>
<evidence type="ECO:0000256" key="1">
    <source>
        <dbReference type="ARBA" id="ARBA00006133"/>
    </source>
</evidence>
<dbReference type="Proteomes" id="UP000695022">
    <property type="component" value="Unplaced"/>
</dbReference>
<organism evidence="4 5">
    <name type="scientific">Priapulus caudatus</name>
    <name type="common">Priapulid worm</name>
    <dbReference type="NCBI Taxonomy" id="37621"/>
    <lineage>
        <taxon>Eukaryota</taxon>
        <taxon>Metazoa</taxon>
        <taxon>Ecdysozoa</taxon>
        <taxon>Scalidophora</taxon>
        <taxon>Priapulida</taxon>
        <taxon>Priapulimorpha</taxon>
        <taxon>Priapulimorphida</taxon>
        <taxon>Priapulidae</taxon>
        <taxon>Priapulus</taxon>
    </lineage>
</organism>
<feature type="region of interest" description="Disordered" evidence="2">
    <location>
        <begin position="210"/>
        <end position="244"/>
    </location>
</feature>
<evidence type="ECO:0000313" key="4">
    <source>
        <dbReference type="Proteomes" id="UP000695022"/>
    </source>
</evidence>
<dbReference type="PANTHER" id="PTHR15830">
    <property type="entry name" value="TELOMERE LENGTH REGULATION PROTEIN TEL2 FAMILY MEMBER"/>
    <property type="match status" value="1"/>
</dbReference>
<dbReference type="InterPro" id="IPR019337">
    <property type="entry name" value="Telomere_length_regulation_dom"/>
</dbReference>
<protein>
    <submittedName>
        <fullName evidence="5">Telomere length regulation protein TEL2 homolog</fullName>
    </submittedName>
</protein>
<reference evidence="5" key="1">
    <citation type="submission" date="2025-08" db="UniProtKB">
        <authorList>
            <consortium name="RefSeq"/>
        </authorList>
    </citation>
    <scope>IDENTIFICATION</scope>
</reference>
<evidence type="ECO:0000256" key="2">
    <source>
        <dbReference type="SAM" id="MobiDB-lite"/>
    </source>
</evidence>
<dbReference type="InterPro" id="IPR038528">
    <property type="entry name" value="TEL2_C_sf"/>
</dbReference>
<dbReference type="RefSeq" id="XP_014663128.1">
    <property type="nucleotide sequence ID" value="XM_014807642.1"/>
</dbReference>
<feature type="domain" description="Telomere length regulation protein conserved" evidence="3">
    <location>
        <begin position="95"/>
        <end position="204"/>
    </location>
</feature>
<evidence type="ECO:0000313" key="5">
    <source>
        <dbReference type="RefSeq" id="XP_014663128.1"/>
    </source>
</evidence>
<sequence length="406" mass="44930">MGSSDRTDSLDKMEERIETESDDKENGEDDNGSEDKESVRQLPKAAGKSDKKEAITQEAGVNAREKPASADIDSDDDLEPFDMSHDKQSSRIKPPAYIRDCLDGLIATEQPDRTAICLQTAEQLVRNEREFIDPQVAVELTKVLLHLNDEYDLPGFVVHRRRALVATAVRFPKRVADYLTRQFYERNYNLRQRMDVLEVLAAAAQELSQPGSPPLAAGASGEGQSRVISSSSSEAVPLSPGPTTENWRALIEQRLERKTRRFSKDLAAEDVAGSLPSSAPKGLLCNQDVVPYLRPTASDNNGEMCDVKLHRGSDDNADAKTRHGNGPNVTVKTLLCCLRTGTVTTSLLTSITNLLGVTVDRYIAVIMSLRYPMIMTHTPRRRRHRRLLGVVAVVQLRLCDSGPRVP</sequence>
<dbReference type="Pfam" id="PF10193">
    <property type="entry name" value="Telomere_reg-2"/>
    <property type="match status" value="1"/>
</dbReference>
<evidence type="ECO:0000259" key="3">
    <source>
        <dbReference type="Pfam" id="PF10193"/>
    </source>
</evidence>
<gene>
    <name evidence="5" type="primary">LOC106805871</name>
</gene>
<feature type="compositionally biased region" description="Acidic residues" evidence="2">
    <location>
        <begin position="20"/>
        <end position="32"/>
    </location>
</feature>
<feature type="region of interest" description="Disordered" evidence="2">
    <location>
        <begin position="1"/>
        <end position="92"/>
    </location>
</feature>
<dbReference type="GeneID" id="106805871"/>
<dbReference type="PANTHER" id="PTHR15830:SF10">
    <property type="entry name" value="TELOMERE LENGTH REGULATION PROTEIN TEL2 HOMOLOG"/>
    <property type="match status" value="1"/>
</dbReference>
<dbReference type="InterPro" id="IPR051970">
    <property type="entry name" value="TEL2_Regulation"/>
</dbReference>